<evidence type="ECO:0000256" key="1">
    <source>
        <dbReference type="ARBA" id="ARBA00001947"/>
    </source>
</evidence>
<dbReference type="InterPro" id="IPR013149">
    <property type="entry name" value="ADH-like_C"/>
</dbReference>
<name>A0A8H7T333_9HELO</name>
<evidence type="ECO:0000256" key="7">
    <source>
        <dbReference type="ARBA" id="ARBA00023027"/>
    </source>
</evidence>
<dbReference type="InterPro" id="IPR020843">
    <property type="entry name" value="ER"/>
</dbReference>
<dbReference type="CDD" id="cd08297">
    <property type="entry name" value="CAD3"/>
    <property type="match status" value="1"/>
</dbReference>
<dbReference type="SUPFAM" id="SSF50129">
    <property type="entry name" value="GroES-like"/>
    <property type="match status" value="1"/>
</dbReference>
<evidence type="ECO:0000313" key="11">
    <source>
        <dbReference type="EMBL" id="KAG4412297.1"/>
    </source>
</evidence>
<sequence length="363" mass="38011">MAISSNVPTTQNAAVRTGSGESATAPVKSIPVQTPEPHQILVKINWSGLCASDKSLLHDEWSSFGVAMAESTQGIVGHEGAGIVVSVGEAVKDLWKVGDRAGIKWVASTCGICEMCTNGKDELHCPKQINSGFTTAGTFQEYCVTDGRYATHIPEGVKDEEAGPIMCGGVTAYVACKRSAVRPGQWIVLPGAGGGLGHFAVQYAKAMGMRVIAVDGGAEKEKLCRSLGAEEFIDFTTCKDVAAEVMRITTWGAHGVLVTAASKEGYASAPMMLRPEGTMVAVGLPNDPTVIAGAPPIVLCLRKLNVVGSVVGTLKDVEEALDFTARDLVHPILTKGTLQDVDKFCQLMIAGKLAGRAVLKVSA</sequence>
<evidence type="ECO:0000256" key="3">
    <source>
        <dbReference type="ARBA" id="ARBA00013190"/>
    </source>
</evidence>
<evidence type="ECO:0000256" key="2">
    <source>
        <dbReference type="ARBA" id="ARBA00008072"/>
    </source>
</evidence>
<keyword evidence="4 8" id="KW-0479">Metal-binding</keyword>
<comment type="similarity">
    <text evidence="2 8">Belongs to the zinc-containing alcohol dehydrogenase family.</text>
</comment>
<dbReference type="Proteomes" id="UP000664132">
    <property type="component" value="Unassembled WGS sequence"/>
</dbReference>
<comment type="cofactor">
    <cofactor evidence="1 8">
        <name>Zn(2+)</name>
        <dbReference type="ChEBI" id="CHEBI:29105"/>
    </cofactor>
</comment>
<dbReference type="SMART" id="SM00829">
    <property type="entry name" value="PKS_ER"/>
    <property type="match status" value="1"/>
</dbReference>
<dbReference type="Pfam" id="PF00107">
    <property type="entry name" value="ADH_zinc_N"/>
    <property type="match status" value="1"/>
</dbReference>
<dbReference type="FunFam" id="3.40.50.720:FF:000039">
    <property type="entry name" value="Alcohol dehydrogenase AdhP"/>
    <property type="match status" value="1"/>
</dbReference>
<dbReference type="Gene3D" id="3.40.50.720">
    <property type="entry name" value="NAD(P)-binding Rossmann-like Domain"/>
    <property type="match status" value="1"/>
</dbReference>
<evidence type="ECO:0000256" key="9">
    <source>
        <dbReference type="SAM" id="MobiDB-lite"/>
    </source>
</evidence>
<comment type="caution">
    <text evidence="11">The sequence shown here is derived from an EMBL/GenBank/DDBJ whole genome shotgun (WGS) entry which is preliminary data.</text>
</comment>
<dbReference type="InterPro" id="IPR002328">
    <property type="entry name" value="ADH_Zn_CS"/>
</dbReference>
<dbReference type="InterPro" id="IPR011032">
    <property type="entry name" value="GroES-like_sf"/>
</dbReference>
<keyword evidence="6" id="KW-0560">Oxidoreductase</keyword>
<evidence type="ECO:0000256" key="5">
    <source>
        <dbReference type="ARBA" id="ARBA00022833"/>
    </source>
</evidence>
<dbReference type="Pfam" id="PF08240">
    <property type="entry name" value="ADH_N"/>
    <property type="match status" value="1"/>
</dbReference>
<protein>
    <recommendedName>
        <fullName evidence="3">alcohol dehydrogenase</fullName>
        <ecNumber evidence="3">1.1.1.1</ecNumber>
    </recommendedName>
</protein>
<dbReference type="PANTHER" id="PTHR42940:SF3">
    <property type="entry name" value="ALCOHOL DEHYDROGENASE 1-RELATED"/>
    <property type="match status" value="1"/>
</dbReference>
<dbReference type="EC" id="1.1.1.1" evidence="3"/>
<dbReference type="Gene3D" id="3.90.180.10">
    <property type="entry name" value="Medium-chain alcohol dehydrogenases, catalytic domain"/>
    <property type="match status" value="1"/>
</dbReference>
<dbReference type="GO" id="GO:0008270">
    <property type="term" value="F:zinc ion binding"/>
    <property type="evidence" value="ECO:0007669"/>
    <property type="project" value="InterPro"/>
</dbReference>
<keyword evidence="5 8" id="KW-0862">Zinc</keyword>
<dbReference type="GO" id="GO:0004022">
    <property type="term" value="F:alcohol dehydrogenase (NAD+) activity"/>
    <property type="evidence" value="ECO:0007669"/>
    <property type="project" value="UniProtKB-EC"/>
</dbReference>
<evidence type="ECO:0000256" key="4">
    <source>
        <dbReference type="ARBA" id="ARBA00022723"/>
    </source>
</evidence>
<evidence type="ECO:0000256" key="6">
    <source>
        <dbReference type="ARBA" id="ARBA00023002"/>
    </source>
</evidence>
<reference evidence="11" key="1">
    <citation type="submission" date="2021-02" db="EMBL/GenBank/DDBJ databases">
        <title>Genome sequence Cadophora malorum strain M34.</title>
        <authorList>
            <person name="Stefanovic E."/>
            <person name="Vu D."/>
            <person name="Scully C."/>
            <person name="Dijksterhuis J."/>
            <person name="Roader J."/>
            <person name="Houbraken J."/>
        </authorList>
    </citation>
    <scope>NUCLEOTIDE SEQUENCE</scope>
    <source>
        <strain evidence="11">M34</strain>
    </source>
</reference>
<dbReference type="InterPro" id="IPR036291">
    <property type="entry name" value="NAD(P)-bd_dom_sf"/>
</dbReference>
<feature type="compositionally biased region" description="Polar residues" evidence="9">
    <location>
        <begin position="1"/>
        <end position="22"/>
    </location>
</feature>
<evidence type="ECO:0000259" key="10">
    <source>
        <dbReference type="SMART" id="SM00829"/>
    </source>
</evidence>
<gene>
    <name evidence="11" type="ORF">IFR04_014576</name>
</gene>
<evidence type="ECO:0000256" key="8">
    <source>
        <dbReference type="RuleBase" id="RU361277"/>
    </source>
</evidence>
<dbReference type="PROSITE" id="PS00059">
    <property type="entry name" value="ADH_ZINC"/>
    <property type="match status" value="1"/>
</dbReference>
<feature type="region of interest" description="Disordered" evidence="9">
    <location>
        <begin position="1"/>
        <end position="27"/>
    </location>
</feature>
<evidence type="ECO:0000313" key="12">
    <source>
        <dbReference type="Proteomes" id="UP000664132"/>
    </source>
</evidence>
<keyword evidence="12" id="KW-1185">Reference proteome</keyword>
<feature type="domain" description="Enoyl reductase (ER)" evidence="10">
    <location>
        <begin position="18"/>
        <end position="359"/>
    </location>
</feature>
<dbReference type="OrthoDB" id="1879366at2759"/>
<keyword evidence="7" id="KW-0520">NAD</keyword>
<dbReference type="AlphaFoldDB" id="A0A8H7T333"/>
<proteinExistence type="inferred from homology"/>
<dbReference type="GO" id="GO:0005737">
    <property type="term" value="C:cytoplasm"/>
    <property type="evidence" value="ECO:0007669"/>
    <property type="project" value="TreeGrafter"/>
</dbReference>
<accession>A0A8H7T333</accession>
<dbReference type="EMBL" id="JAFJYH010000391">
    <property type="protein sequence ID" value="KAG4412297.1"/>
    <property type="molecule type" value="Genomic_DNA"/>
</dbReference>
<dbReference type="SUPFAM" id="SSF51735">
    <property type="entry name" value="NAD(P)-binding Rossmann-fold domains"/>
    <property type="match status" value="1"/>
</dbReference>
<dbReference type="PANTHER" id="PTHR42940">
    <property type="entry name" value="ALCOHOL DEHYDROGENASE 1-RELATED"/>
    <property type="match status" value="1"/>
</dbReference>
<dbReference type="InterPro" id="IPR013154">
    <property type="entry name" value="ADH-like_N"/>
</dbReference>
<organism evidence="11 12">
    <name type="scientific">Cadophora malorum</name>
    <dbReference type="NCBI Taxonomy" id="108018"/>
    <lineage>
        <taxon>Eukaryota</taxon>
        <taxon>Fungi</taxon>
        <taxon>Dikarya</taxon>
        <taxon>Ascomycota</taxon>
        <taxon>Pezizomycotina</taxon>
        <taxon>Leotiomycetes</taxon>
        <taxon>Helotiales</taxon>
        <taxon>Ploettnerulaceae</taxon>
        <taxon>Cadophora</taxon>
    </lineage>
</organism>